<protein>
    <submittedName>
        <fullName evidence="2">Uncharacterized protein</fullName>
    </submittedName>
</protein>
<keyword evidence="1" id="KW-1133">Transmembrane helix</keyword>
<keyword evidence="1" id="KW-0472">Membrane</keyword>
<evidence type="ECO:0000256" key="1">
    <source>
        <dbReference type="SAM" id="Phobius"/>
    </source>
</evidence>
<proteinExistence type="predicted"/>
<accession>B3QWW4</accession>
<dbReference type="EMBL" id="CP001100">
    <property type="protein sequence ID" value="ACF13328.1"/>
    <property type="molecule type" value="Genomic_DNA"/>
</dbReference>
<dbReference type="KEGG" id="cts:Ctha_0860"/>
<gene>
    <name evidence="2" type="ordered locus">Ctha_0860</name>
</gene>
<keyword evidence="1" id="KW-0812">Transmembrane</keyword>
<dbReference type="AlphaFoldDB" id="B3QWW4"/>
<dbReference type="STRING" id="517418.Ctha_0860"/>
<evidence type="ECO:0000313" key="2">
    <source>
        <dbReference type="EMBL" id="ACF13328.1"/>
    </source>
</evidence>
<evidence type="ECO:0000313" key="3">
    <source>
        <dbReference type="Proteomes" id="UP000001208"/>
    </source>
</evidence>
<name>B3QWW4_CHLT3</name>
<feature type="transmembrane region" description="Helical" evidence="1">
    <location>
        <begin position="50"/>
        <end position="65"/>
    </location>
</feature>
<keyword evidence="3" id="KW-1185">Reference proteome</keyword>
<dbReference type="Proteomes" id="UP000001208">
    <property type="component" value="Chromosome"/>
</dbReference>
<dbReference type="HOGENOM" id="CLU_1607930_0_0_10"/>
<sequence>MRKKDIFHLRALALKAFLHSRESNANLVNLDWQIKTLSFFKMRLNMQQQIFGYVLLLLFSLQLFICHDSGCTKTDCIAIFCMSSEQALCHQSSDACQKSSHVKKQSHCLGLHHLVKKVLCNQIGALSLVFSISQASYISLQCSPIYHLIYPKSPPPKNHRTAFFI</sequence>
<organism evidence="2 3">
    <name type="scientific">Chloroherpeton thalassium (strain ATCC 35110 / GB-78)</name>
    <dbReference type="NCBI Taxonomy" id="517418"/>
    <lineage>
        <taxon>Bacteria</taxon>
        <taxon>Pseudomonadati</taxon>
        <taxon>Chlorobiota</taxon>
        <taxon>Chlorobiia</taxon>
        <taxon>Chlorobiales</taxon>
        <taxon>Chloroherpetonaceae</taxon>
        <taxon>Chloroherpeton</taxon>
    </lineage>
</organism>
<reference evidence="2 3" key="1">
    <citation type="submission" date="2008-06" db="EMBL/GenBank/DDBJ databases">
        <title>Complete sequence of Chloroherpeton thalassium ATCC 35110.</title>
        <authorList>
            <consortium name="US DOE Joint Genome Institute"/>
            <person name="Lucas S."/>
            <person name="Copeland A."/>
            <person name="Lapidus A."/>
            <person name="Glavina del Rio T."/>
            <person name="Dalin E."/>
            <person name="Tice H."/>
            <person name="Bruce D."/>
            <person name="Goodwin L."/>
            <person name="Pitluck S."/>
            <person name="Schmutz J."/>
            <person name="Larimer F."/>
            <person name="Land M."/>
            <person name="Hauser L."/>
            <person name="Kyrpides N."/>
            <person name="Mikhailova N."/>
            <person name="Liu Z."/>
            <person name="Li T."/>
            <person name="Zhao F."/>
            <person name="Overmann J."/>
            <person name="Bryant D.A."/>
            <person name="Richardson P."/>
        </authorList>
    </citation>
    <scope>NUCLEOTIDE SEQUENCE [LARGE SCALE GENOMIC DNA]</scope>
    <source>
        <strain evidence="3">ATCC 35110 / GB-78</strain>
    </source>
</reference>